<name>A0ABQ8HZ15_9ROSI</name>
<dbReference type="EMBL" id="JAFEMO010000006">
    <property type="protein sequence ID" value="KAH7569566.1"/>
    <property type="molecule type" value="Genomic_DNA"/>
</dbReference>
<dbReference type="PANTHER" id="PTHR11439:SF483">
    <property type="entry name" value="PEPTIDE SYNTHASE GLIP-LIKE, PUTATIVE (AFU_ORTHOLOGUE AFUA_3G12920)-RELATED"/>
    <property type="match status" value="1"/>
</dbReference>
<protein>
    <recommendedName>
        <fullName evidence="3">Polyprotein</fullName>
    </recommendedName>
</protein>
<comment type="caution">
    <text evidence="1">The sequence shown here is derived from an EMBL/GenBank/DDBJ whole genome shotgun (WGS) entry which is preliminary data.</text>
</comment>
<gene>
    <name evidence="1" type="ORF">JRO89_XS06G0188000</name>
</gene>
<accession>A0ABQ8HZ15</accession>
<reference evidence="1 2" key="1">
    <citation type="submission" date="2021-02" db="EMBL/GenBank/DDBJ databases">
        <title>Plant Genome Project.</title>
        <authorList>
            <person name="Zhang R.-G."/>
        </authorList>
    </citation>
    <scope>NUCLEOTIDE SEQUENCE [LARGE SCALE GENOMIC DNA]</scope>
    <source>
        <tissue evidence="1">Leaves</tissue>
    </source>
</reference>
<dbReference type="Proteomes" id="UP000827721">
    <property type="component" value="Unassembled WGS sequence"/>
</dbReference>
<evidence type="ECO:0000313" key="2">
    <source>
        <dbReference type="Proteomes" id="UP000827721"/>
    </source>
</evidence>
<organism evidence="1 2">
    <name type="scientific">Xanthoceras sorbifolium</name>
    <dbReference type="NCBI Taxonomy" id="99658"/>
    <lineage>
        <taxon>Eukaryota</taxon>
        <taxon>Viridiplantae</taxon>
        <taxon>Streptophyta</taxon>
        <taxon>Embryophyta</taxon>
        <taxon>Tracheophyta</taxon>
        <taxon>Spermatophyta</taxon>
        <taxon>Magnoliopsida</taxon>
        <taxon>eudicotyledons</taxon>
        <taxon>Gunneridae</taxon>
        <taxon>Pentapetalae</taxon>
        <taxon>rosids</taxon>
        <taxon>malvids</taxon>
        <taxon>Sapindales</taxon>
        <taxon>Sapindaceae</taxon>
        <taxon>Xanthoceroideae</taxon>
        <taxon>Xanthoceras</taxon>
    </lineage>
</organism>
<proteinExistence type="predicted"/>
<keyword evidence="2" id="KW-1185">Reference proteome</keyword>
<evidence type="ECO:0008006" key="3">
    <source>
        <dbReference type="Google" id="ProtNLM"/>
    </source>
</evidence>
<evidence type="ECO:0000313" key="1">
    <source>
        <dbReference type="EMBL" id="KAH7569566.1"/>
    </source>
</evidence>
<sequence>MSEATYIGVKITRDHSKKLLALSQEPYITKILELFNMANCRPMDALISKCYQCGDLCLVGYIDAYLGSDLDEQKLTFEYEVLLSSKKHTCIALCIVEDKLMACSTAVQERVCLKRFIEDLEIVIGALKPVTIHCDNQAVIPFTKDLKYHSKSKHIETKYKFVRDVIGKREVIIQYISLREMVVDPFTKAVTRDANSSHARSLGLRRM</sequence>
<dbReference type="PANTHER" id="PTHR11439">
    <property type="entry name" value="GAG-POL-RELATED RETROTRANSPOSON"/>
    <property type="match status" value="1"/>
</dbReference>
<dbReference type="CDD" id="cd09272">
    <property type="entry name" value="RNase_HI_RT_Ty1"/>
    <property type="match status" value="1"/>
</dbReference>